<dbReference type="Pfam" id="PF05729">
    <property type="entry name" value="NACHT"/>
    <property type="match status" value="1"/>
</dbReference>
<name>A0A428P6E4_9HYPO</name>
<sequence length="838" mass="94779">MAAEKAGLATSIAAIAKLSGEITTLCIEYSSADTGNPDIAKLRSRVEGLGTALRATQKFVESRDGQKLEVSQETLDVINNCKKSLSTIKKKLEENKEGSLLRRLSTHTLKWPWKSEQLDKIISKLDRYEQVITLALEPDKNGILGNIVRGLDNVSHQHLDAASRIGCFSVPFLLNPNFINRPEILKWMKEQYDGLAGRIALVGKDGLGKSQMALSFAERMHNKDHRCSVFWIDGSSKPMLEHSFRSLADTLQLPGRHNPKANCVELVSNWLNKEEAGPWVMILDNVEENVFDSKDDNTRLAELLPSRPTGCLIVTTHSQAVAEGLMVLPKAMCEVEAMSDPQAMRLFRGKINRTQLEDSYDANSARKLVRALDHNPLAISIATAFIIHLAPDMTIEGYLDQFSTVGQRKDSLLNKEGGHPALNETVPAPVVAAWEITFRRMEQRESFAAMLLYLMSLFNPQEIPTLGLQRYISDVHFKPKRQLSKDLRTLSALDLVSDSASGDTYQMHPLIQTCTHAWLTQSGKMEYWKRRFLSDTTALFPSVPGGGNRSTCQALLPHVERLLDEEPEDDSLNDWVVLMRRCALYFRDTQKGEIAIELSKKALAKAEAVWGRDDVKTQSLIDHTALFLGHERRFQEEEALLAELVEIRTRTLGEEHTNTLTAMDLLADSYCKQERFKEAEELFLSVIEKQKRTLGEDHRSTLTTMRRLAGLYRKNDKKEEGLKLFTLLEKVNRDSKKDNQYDTDAVNLAIAHMDFKQYTEAEELLKPAVERLTRTRGHNEGITLWATSVLAGVYKRQKRYKEAIALAQWCLPLLEQVCGQDHHRTVYTRSLLASLRKE</sequence>
<dbReference type="InterPro" id="IPR007111">
    <property type="entry name" value="NACHT_NTPase"/>
</dbReference>
<evidence type="ECO:0000313" key="2">
    <source>
        <dbReference type="EMBL" id="RSL48622.1"/>
    </source>
</evidence>
<gene>
    <name evidence="2" type="ORF">CEP54_012808</name>
</gene>
<comment type="caution">
    <text evidence="2">The sequence shown here is derived from an EMBL/GenBank/DDBJ whole genome shotgun (WGS) entry which is preliminary data.</text>
</comment>
<protein>
    <recommendedName>
        <fullName evidence="1">NACHT domain-containing protein</fullName>
    </recommendedName>
</protein>
<dbReference type="OrthoDB" id="20872at2759"/>
<accession>A0A428P6E4</accession>
<organism evidence="2 3">
    <name type="scientific">Fusarium duplospermum</name>
    <dbReference type="NCBI Taxonomy" id="1325734"/>
    <lineage>
        <taxon>Eukaryota</taxon>
        <taxon>Fungi</taxon>
        <taxon>Dikarya</taxon>
        <taxon>Ascomycota</taxon>
        <taxon>Pezizomycotina</taxon>
        <taxon>Sordariomycetes</taxon>
        <taxon>Hypocreomycetidae</taxon>
        <taxon>Hypocreales</taxon>
        <taxon>Nectriaceae</taxon>
        <taxon>Fusarium</taxon>
        <taxon>Fusarium solani species complex</taxon>
    </lineage>
</organism>
<dbReference type="Proteomes" id="UP000288168">
    <property type="component" value="Unassembled WGS sequence"/>
</dbReference>
<dbReference type="GO" id="GO:0043531">
    <property type="term" value="F:ADP binding"/>
    <property type="evidence" value="ECO:0007669"/>
    <property type="project" value="InterPro"/>
</dbReference>
<dbReference type="AlphaFoldDB" id="A0A428P6E4"/>
<evidence type="ECO:0000313" key="3">
    <source>
        <dbReference type="Proteomes" id="UP000288168"/>
    </source>
</evidence>
<dbReference type="Pfam" id="PF13424">
    <property type="entry name" value="TPR_12"/>
    <property type="match status" value="2"/>
</dbReference>
<dbReference type="Pfam" id="PF13374">
    <property type="entry name" value="TPR_10"/>
    <property type="match status" value="1"/>
</dbReference>
<dbReference type="PANTHER" id="PTHR46082:SF6">
    <property type="entry name" value="AAA+ ATPASE DOMAIN-CONTAINING PROTEIN-RELATED"/>
    <property type="match status" value="1"/>
</dbReference>
<keyword evidence="3" id="KW-1185">Reference proteome</keyword>
<reference evidence="2 3" key="1">
    <citation type="submission" date="2017-06" db="EMBL/GenBank/DDBJ databases">
        <title>Comparative genomic analysis of Ambrosia Fusariam Clade fungi.</title>
        <authorList>
            <person name="Stajich J.E."/>
            <person name="Carrillo J."/>
            <person name="Kijimoto T."/>
            <person name="Eskalen A."/>
            <person name="O'Donnell K."/>
            <person name="Kasson M."/>
        </authorList>
    </citation>
    <scope>NUCLEOTIDE SEQUENCE [LARGE SCALE GENOMIC DNA]</scope>
    <source>
        <strain evidence="2 3">NRRL62584</strain>
    </source>
</reference>
<dbReference type="PANTHER" id="PTHR46082">
    <property type="entry name" value="ATP/GTP-BINDING PROTEIN-RELATED"/>
    <property type="match status" value="1"/>
</dbReference>
<evidence type="ECO:0000259" key="1">
    <source>
        <dbReference type="Pfam" id="PF05729"/>
    </source>
</evidence>
<dbReference type="SUPFAM" id="SSF48452">
    <property type="entry name" value="TPR-like"/>
    <property type="match status" value="1"/>
</dbReference>
<dbReference type="EMBL" id="NKCI01000193">
    <property type="protein sequence ID" value="RSL48622.1"/>
    <property type="molecule type" value="Genomic_DNA"/>
</dbReference>
<dbReference type="InterPro" id="IPR011990">
    <property type="entry name" value="TPR-like_helical_dom_sf"/>
</dbReference>
<dbReference type="InterPro" id="IPR053137">
    <property type="entry name" value="NLR-like"/>
</dbReference>
<dbReference type="Gene3D" id="1.25.40.10">
    <property type="entry name" value="Tetratricopeptide repeat domain"/>
    <property type="match status" value="2"/>
</dbReference>
<dbReference type="STRING" id="1325734.A0A428P6E4"/>
<dbReference type="InterPro" id="IPR027417">
    <property type="entry name" value="P-loop_NTPase"/>
</dbReference>
<dbReference type="Gene3D" id="3.40.50.300">
    <property type="entry name" value="P-loop containing nucleotide triphosphate hydrolases"/>
    <property type="match status" value="1"/>
</dbReference>
<proteinExistence type="predicted"/>
<dbReference type="SUPFAM" id="SSF52540">
    <property type="entry name" value="P-loop containing nucleoside triphosphate hydrolases"/>
    <property type="match status" value="1"/>
</dbReference>
<feature type="domain" description="NACHT" evidence="1">
    <location>
        <begin position="199"/>
        <end position="348"/>
    </location>
</feature>